<dbReference type="GO" id="GO:0003746">
    <property type="term" value="F:translation elongation factor activity"/>
    <property type="evidence" value="ECO:0007669"/>
    <property type="project" value="InterPro"/>
</dbReference>
<dbReference type="RefSeq" id="XP_018077879.1">
    <property type="nucleotide sequence ID" value="XM_018222129.1"/>
</dbReference>
<dbReference type="InterPro" id="IPR048670">
    <property type="entry name" value="IF5A-like_N"/>
</dbReference>
<dbReference type="SMART" id="SM01376">
    <property type="entry name" value="eIF-5a"/>
    <property type="match status" value="1"/>
</dbReference>
<dbReference type="GO" id="GO:0045905">
    <property type="term" value="P:positive regulation of translational termination"/>
    <property type="evidence" value="ECO:0007669"/>
    <property type="project" value="InterPro"/>
</dbReference>
<dbReference type="SUPFAM" id="SSF50104">
    <property type="entry name" value="Translation proteins SH3-like domain"/>
    <property type="match status" value="1"/>
</dbReference>
<dbReference type="PIRSF" id="PIRSF003025">
    <property type="entry name" value="eIF5A"/>
    <property type="match status" value="1"/>
</dbReference>
<dbReference type="Pfam" id="PF01287">
    <property type="entry name" value="eIF-5a"/>
    <property type="match status" value="1"/>
</dbReference>
<dbReference type="Pfam" id="PF21485">
    <property type="entry name" value="IF5A-like_N"/>
    <property type="match status" value="1"/>
</dbReference>
<gene>
    <name evidence="3" type="ORF">LY89DRAFT_777256</name>
</gene>
<dbReference type="AlphaFoldDB" id="A0A194XU11"/>
<dbReference type="InterPro" id="IPR001884">
    <property type="entry name" value="IF5A-like"/>
</dbReference>
<dbReference type="SUPFAM" id="SSF50249">
    <property type="entry name" value="Nucleic acid-binding proteins"/>
    <property type="match status" value="1"/>
</dbReference>
<feature type="region of interest" description="Disordered" evidence="1">
    <location>
        <begin position="1"/>
        <end position="20"/>
    </location>
</feature>
<evidence type="ECO:0000256" key="1">
    <source>
        <dbReference type="SAM" id="MobiDB-lite"/>
    </source>
</evidence>
<accession>A0A194XU11</accession>
<protein>
    <submittedName>
        <fullName evidence="3">Eukaryotic translation initiation factor 5A-like protein</fullName>
    </submittedName>
</protein>
<dbReference type="GO" id="GO:0043022">
    <property type="term" value="F:ribosome binding"/>
    <property type="evidence" value="ECO:0007669"/>
    <property type="project" value="InterPro"/>
</dbReference>
<dbReference type="InterPro" id="IPR012340">
    <property type="entry name" value="NA-bd_OB-fold"/>
</dbReference>
<evidence type="ECO:0000313" key="4">
    <source>
        <dbReference type="Proteomes" id="UP000070700"/>
    </source>
</evidence>
<keyword evidence="4" id="KW-1185">Reference proteome</keyword>
<dbReference type="STRING" id="149040.A0A194XU11"/>
<dbReference type="KEGG" id="psco:LY89DRAFT_777256"/>
<feature type="domain" description="Translation initiation factor 5A C-terminal" evidence="2">
    <location>
        <begin position="87"/>
        <end position="136"/>
    </location>
</feature>
<dbReference type="GO" id="GO:0003743">
    <property type="term" value="F:translation initiation factor activity"/>
    <property type="evidence" value="ECO:0007669"/>
    <property type="project" value="UniProtKB-KW"/>
</dbReference>
<dbReference type="InterPro" id="IPR020189">
    <property type="entry name" value="IF5A_C"/>
</dbReference>
<keyword evidence="3" id="KW-0396">Initiation factor</keyword>
<dbReference type="PANTHER" id="PTHR11673">
    <property type="entry name" value="TRANSLATION INITIATION FACTOR 5A FAMILY MEMBER"/>
    <property type="match status" value="1"/>
</dbReference>
<dbReference type="OrthoDB" id="9975114at2759"/>
<dbReference type="GO" id="GO:0003723">
    <property type="term" value="F:RNA binding"/>
    <property type="evidence" value="ECO:0007669"/>
    <property type="project" value="InterPro"/>
</dbReference>
<dbReference type="GeneID" id="28831855"/>
<dbReference type="Gene3D" id="2.30.30.30">
    <property type="match status" value="1"/>
</dbReference>
<name>A0A194XU11_MOLSC</name>
<proteinExistence type="predicted"/>
<keyword evidence="3" id="KW-0648">Protein biosynthesis</keyword>
<dbReference type="GO" id="GO:0045901">
    <property type="term" value="P:positive regulation of translational elongation"/>
    <property type="evidence" value="ECO:0007669"/>
    <property type="project" value="InterPro"/>
</dbReference>
<sequence length="141" mass="15152">MSPEEDQYAPEATGDAETSLTYPVQASALRKGGYAMLKSHPCRILELTSAKPGKHGHGKTLVRGRDIFSGVAVEDSWPSSHSVMVPVVKKKSGEKQDVKLPENEIGAKVKILLAEDKPVRVTILAAMGKELCVDAKVGNED</sequence>
<dbReference type="InterPro" id="IPR008991">
    <property type="entry name" value="Translation_prot_SH3-like_sf"/>
</dbReference>
<dbReference type="Gene3D" id="2.40.50.140">
    <property type="entry name" value="Nucleic acid-binding proteins"/>
    <property type="match status" value="1"/>
</dbReference>
<evidence type="ECO:0000259" key="2">
    <source>
        <dbReference type="SMART" id="SM01376"/>
    </source>
</evidence>
<dbReference type="InterPro" id="IPR014722">
    <property type="entry name" value="Rib_uL2_dom2"/>
</dbReference>
<dbReference type="Proteomes" id="UP000070700">
    <property type="component" value="Unassembled WGS sequence"/>
</dbReference>
<organism evidence="3 4">
    <name type="scientific">Mollisia scopiformis</name>
    <name type="common">Conifer needle endophyte fungus</name>
    <name type="synonym">Phialocephala scopiformis</name>
    <dbReference type="NCBI Taxonomy" id="149040"/>
    <lineage>
        <taxon>Eukaryota</taxon>
        <taxon>Fungi</taxon>
        <taxon>Dikarya</taxon>
        <taxon>Ascomycota</taxon>
        <taxon>Pezizomycotina</taxon>
        <taxon>Leotiomycetes</taxon>
        <taxon>Helotiales</taxon>
        <taxon>Mollisiaceae</taxon>
        <taxon>Mollisia</taxon>
    </lineage>
</organism>
<dbReference type="InParanoid" id="A0A194XU11"/>
<evidence type="ECO:0000313" key="3">
    <source>
        <dbReference type="EMBL" id="KUJ23524.1"/>
    </source>
</evidence>
<reference evidence="3 4" key="1">
    <citation type="submission" date="2015-10" db="EMBL/GenBank/DDBJ databases">
        <title>Full genome of DAOMC 229536 Phialocephala scopiformis, a fungal endophyte of spruce producing the potent anti-insectan compound rugulosin.</title>
        <authorList>
            <consortium name="DOE Joint Genome Institute"/>
            <person name="Walker A.K."/>
            <person name="Frasz S.L."/>
            <person name="Seifert K.A."/>
            <person name="Miller J.D."/>
            <person name="Mondo S.J."/>
            <person name="Labutti K."/>
            <person name="Lipzen A."/>
            <person name="Dockter R."/>
            <person name="Kennedy M."/>
            <person name="Grigoriev I.V."/>
            <person name="Spatafora J.W."/>
        </authorList>
    </citation>
    <scope>NUCLEOTIDE SEQUENCE [LARGE SCALE GENOMIC DNA]</scope>
    <source>
        <strain evidence="3 4">CBS 120377</strain>
    </source>
</reference>
<dbReference type="EMBL" id="KQ947405">
    <property type="protein sequence ID" value="KUJ23524.1"/>
    <property type="molecule type" value="Genomic_DNA"/>
</dbReference>